<evidence type="ECO:0000256" key="12">
    <source>
        <dbReference type="ARBA" id="ARBA00023186"/>
    </source>
</evidence>
<comment type="subcellular location">
    <subcellularLocation>
        <location evidence="1">Cell inner membrane</location>
        <topology evidence="1">Multi-pass membrane protein</topology>
    </subcellularLocation>
    <subcellularLocation>
        <location evidence="14">Cell membrane</location>
        <topology evidence="14">Multi-pass membrane protein</topology>
    </subcellularLocation>
</comment>
<evidence type="ECO:0000256" key="14">
    <source>
        <dbReference type="HAMAP-Rule" id="MF_00286"/>
    </source>
</evidence>
<comment type="similarity">
    <text evidence="2 14">Belongs to the DsbB family.</text>
</comment>
<keyword evidence="7 14" id="KW-0249">Electron transport</keyword>
<keyword evidence="16" id="KW-0012">Acyltransferase</keyword>
<keyword evidence="6 14" id="KW-0812">Transmembrane</keyword>
<accession>A0ABN4HTD0</accession>
<evidence type="ECO:0000256" key="5">
    <source>
        <dbReference type="ARBA" id="ARBA00022519"/>
    </source>
</evidence>
<reference evidence="17" key="1">
    <citation type="journal article" date="2015" name="Genome Announc.">
        <title>Complete Genome Sequence of Herbaspirillum hiltneri N3 (DSM 17495), Isolated from Surface-Sterilized Wheat Roots.</title>
        <authorList>
            <person name="Guizelini D."/>
            <person name="Saizaki P.M."/>
            <person name="Coimbra N.A."/>
            <person name="Weiss V.A."/>
            <person name="Faoro H."/>
            <person name="Sfeir M.Z."/>
            <person name="Baura V.A."/>
            <person name="Monteiro R.A."/>
            <person name="Chubatsu L.S."/>
            <person name="Souza E.M."/>
            <person name="Cruz L.M."/>
            <person name="Pedrosa F.O."/>
            <person name="Raittz R.T."/>
            <person name="Marchaukoski J.N."/>
            <person name="Steffens M.B."/>
        </authorList>
    </citation>
    <scope>NUCLEOTIDE SEQUENCE [LARGE SCALE GENOMIC DNA]</scope>
    <source>
        <strain evidence="17">N3</strain>
    </source>
</reference>
<dbReference type="PANTHER" id="PTHR36570:SF3">
    <property type="entry name" value="DISULFIDE BOND FORMATION PROTEIN B"/>
    <property type="match status" value="1"/>
</dbReference>
<keyword evidence="17" id="KW-1185">Reference proteome</keyword>
<protein>
    <recommendedName>
        <fullName evidence="14">Disulfide bond formation protein B</fullName>
    </recommendedName>
    <alternativeName>
        <fullName evidence="14">Disulfide oxidoreductase</fullName>
    </alternativeName>
</protein>
<gene>
    <name evidence="14" type="primary">dsbB</name>
    <name evidence="16" type="ORF">F506_03025</name>
</gene>
<feature type="transmembrane region" description="Helical" evidence="15">
    <location>
        <begin position="64"/>
        <end position="85"/>
    </location>
</feature>
<evidence type="ECO:0000256" key="3">
    <source>
        <dbReference type="ARBA" id="ARBA00022448"/>
    </source>
</evidence>
<feature type="topological domain" description="Cytoplasmic" evidence="14">
    <location>
        <begin position="155"/>
        <end position="156"/>
    </location>
</feature>
<dbReference type="SUPFAM" id="SSF158442">
    <property type="entry name" value="DsbB-like"/>
    <property type="match status" value="1"/>
</dbReference>
<feature type="topological domain" description="Cytoplasmic" evidence="14">
    <location>
        <begin position="1"/>
        <end position="7"/>
    </location>
</feature>
<keyword evidence="4 14" id="KW-1003">Cell membrane</keyword>
<evidence type="ECO:0000256" key="11">
    <source>
        <dbReference type="ARBA" id="ARBA00023157"/>
    </source>
</evidence>
<feature type="transmembrane region" description="Helical" evidence="15">
    <location>
        <begin position="133"/>
        <end position="153"/>
    </location>
</feature>
<dbReference type="NCBIfam" id="NF002552">
    <property type="entry name" value="PRK02110.1"/>
    <property type="match status" value="1"/>
</dbReference>
<dbReference type="InterPro" id="IPR050183">
    <property type="entry name" value="DsbB"/>
</dbReference>
<dbReference type="HAMAP" id="MF_00286">
    <property type="entry name" value="DsbB"/>
    <property type="match status" value="1"/>
</dbReference>
<keyword evidence="12 14" id="KW-0143">Chaperone</keyword>
<dbReference type="Proteomes" id="UP000063429">
    <property type="component" value="Chromosome"/>
</dbReference>
<keyword evidence="13 14" id="KW-0676">Redox-active center</keyword>
<evidence type="ECO:0000256" key="8">
    <source>
        <dbReference type="ARBA" id="ARBA00022989"/>
    </source>
</evidence>
<evidence type="ECO:0000256" key="10">
    <source>
        <dbReference type="ARBA" id="ARBA00023136"/>
    </source>
</evidence>
<dbReference type="InterPro" id="IPR003752">
    <property type="entry name" value="DiS_bond_form_DsbB/BdbC"/>
</dbReference>
<dbReference type="EMBL" id="CP011409">
    <property type="protein sequence ID" value="AKZ61774.1"/>
    <property type="molecule type" value="Genomic_DNA"/>
</dbReference>
<evidence type="ECO:0000256" key="13">
    <source>
        <dbReference type="ARBA" id="ARBA00023284"/>
    </source>
</evidence>
<keyword evidence="5" id="KW-0997">Cell inner membrane</keyword>
<feature type="transmembrane region" description="Helical" evidence="15">
    <location>
        <begin position="7"/>
        <end position="27"/>
    </location>
</feature>
<dbReference type="GO" id="GO:0016746">
    <property type="term" value="F:acyltransferase activity"/>
    <property type="evidence" value="ECO:0007669"/>
    <property type="project" value="UniProtKB-KW"/>
</dbReference>
<evidence type="ECO:0000256" key="2">
    <source>
        <dbReference type="ARBA" id="ARBA00008823"/>
    </source>
</evidence>
<keyword evidence="3 14" id="KW-0813">Transport</keyword>
<evidence type="ECO:0000256" key="15">
    <source>
        <dbReference type="SAM" id="Phobius"/>
    </source>
</evidence>
<comment type="function">
    <text evidence="14">Required for disulfide bond formation in some periplasmic proteins. Acts by oxidizing the DsbA protein.</text>
</comment>
<dbReference type="InterPro" id="IPR022920">
    <property type="entry name" value="Disulphide_bond_form_DsbB"/>
</dbReference>
<name>A0ABN4HTD0_9BURK</name>
<dbReference type="InterPro" id="IPR023380">
    <property type="entry name" value="DsbB-like_sf"/>
</dbReference>
<dbReference type="Pfam" id="PF02600">
    <property type="entry name" value="DsbB"/>
    <property type="match status" value="1"/>
</dbReference>
<evidence type="ECO:0000313" key="16">
    <source>
        <dbReference type="EMBL" id="AKZ61774.1"/>
    </source>
</evidence>
<evidence type="ECO:0000313" key="17">
    <source>
        <dbReference type="Proteomes" id="UP000063429"/>
    </source>
</evidence>
<keyword evidence="16" id="KW-0808">Transferase</keyword>
<evidence type="ECO:0000256" key="4">
    <source>
        <dbReference type="ARBA" id="ARBA00022475"/>
    </source>
</evidence>
<dbReference type="Gene3D" id="1.20.1550.10">
    <property type="entry name" value="DsbB-like"/>
    <property type="match status" value="1"/>
</dbReference>
<evidence type="ECO:0000256" key="6">
    <source>
        <dbReference type="ARBA" id="ARBA00022692"/>
    </source>
</evidence>
<evidence type="ECO:0000256" key="9">
    <source>
        <dbReference type="ARBA" id="ARBA00023002"/>
    </source>
</evidence>
<feature type="disulfide bond" description="Redox-active" evidence="14">
    <location>
        <begin position="34"/>
        <end position="37"/>
    </location>
</feature>
<keyword evidence="11 14" id="KW-1015">Disulfide bond</keyword>
<feature type="topological domain" description="Periplasmic" evidence="14">
    <location>
        <begin position="25"/>
        <end position="42"/>
    </location>
</feature>
<dbReference type="PANTHER" id="PTHR36570">
    <property type="entry name" value="DISULFIDE BOND FORMATION PROTEIN B"/>
    <property type="match status" value="1"/>
</dbReference>
<comment type="caution">
    <text evidence="14">Lacks conserved residue(s) required for the propagation of feature annotation.</text>
</comment>
<keyword evidence="10 14" id="KW-0472">Membrane</keyword>
<dbReference type="RefSeq" id="WP_053195274.1">
    <property type="nucleotide sequence ID" value="NZ_CP011409.1"/>
</dbReference>
<evidence type="ECO:0000256" key="1">
    <source>
        <dbReference type="ARBA" id="ARBA00004429"/>
    </source>
</evidence>
<feature type="transmembrane region" description="Helical" evidence="15">
    <location>
        <begin position="39"/>
        <end position="57"/>
    </location>
</feature>
<keyword evidence="9 14" id="KW-0560">Oxidoreductase</keyword>
<organism evidence="16 17">
    <name type="scientific">Herbaspirillum hiltneri N3</name>
    <dbReference type="NCBI Taxonomy" id="1262470"/>
    <lineage>
        <taxon>Bacteria</taxon>
        <taxon>Pseudomonadati</taxon>
        <taxon>Pseudomonadota</taxon>
        <taxon>Betaproteobacteria</taxon>
        <taxon>Burkholderiales</taxon>
        <taxon>Oxalobacteraceae</taxon>
        <taxon>Herbaspirillum</taxon>
    </lineage>
</organism>
<keyword evidence="8 14" id="KW-1133">Transmembrane helix</keyword>
<sequence length="156" mass="16546">MQRSKSLLLLVALACIALLGIALYLQIVEEMLPCPLCIIQRYLFAAIALICIIFAFLPPRAAKTGAGLGLLAALGGVGTAGWHLWVQAHPGTSCGIDPLETSLNNVPTANLFPLLFKADGLCATPYPFLGLSIPQWSLICFVLIAAVLASRAFKRG</sequence>
<proteinExistence type="inferred from homology"/>
<evidence type="ECO:0000256" key="7">
    <source>
        <dbReference type="ARBA" id="ARBA00022982"/>
    </source>
</evidence>